<evidence type="ECO:0000256" key="4">
    <source>
        <dbReference type="ARBA" id="ARBA00022837"/>
    </source>
</evidence>
<dbReference type="GO" id="GO:0006357">
    <property type="term" value="P:regulation of transcription by RNA polymerase II"/>
    <property type="evidence" value="ECO:0007669"/>
    <property type="project" value="TreeGrafter"/>
</dbReference>
<evidence type="ECO:0000256" key="2">
    <source>
        <dbReference type="ARBA" id="ARBA00008267"/>
    </source>
</evidence>
<dbReference type="PROSITE" id="PS50096">
    <property type="entry name" value="IQ"/>
    <property type="match status" value="2"/>
</dbReference>
<accession>A0A5P1F7F4</accession>
<dbReference type="InterPro" id="IPR000048">
    <property type="entry name" value="IQ_motif_EF-hand-BS"/>
</dbReference>
<keyword evidence="10" id="KW-0804">Transcription</keyword>
<reference evidence="13" key="1">
    <citation type="journal article" date="2017" name="Nat. Commun.">
        <title>The asparagus genome sheds light on the origin and evolution of a young Y chromosome.</title>
        <authorList>
            <person name="Harkess A."/>
            <person name="Zhou J."/>
            <person name="Xu C."/>
            <person name="Bowers J.E."/>
            <person name="Van der Hulst R."/>
            <person name="Ayyampalayam S."/>
            <person name="Mercati F."/>
            <person name="Riccardi P."/>
            <person name="McKain M.R."/>
            <person name="Kakrana A."/>
            <person name="Tang H."/>
            <person name="Ray J."/>
            <person name="Groenendijk J."/>
            <person name="Arikit S."/>
            <person name="Mathioni S.M."/>
            <person name="Nakano M."/>
            <person name="Shan H."/>
            <person name="Telgmann-Rauber A."/>
            <person name="Kanno A."/>
            <person name="Yue Z."/>
            <person name="Chen H."/>
            <person name="Li W."/>
            <person name="Chen Y."/>
            <person name="Xu X."/>
            <person name="Zhang Y."/>
            <person name="Luo S."/>
            <person name="Chen H."/>
            <person name="Gao J."/>
            <person name="Mao Z."/>
            <person name="Pires J.C."/>
            <person name="Luo M."/>
            <person name="Kudrna D."/>
            <person name="Wing R.A."/>
            <person name="Meyers B.C."/>
            <person name="Yi K."/>
            <person name="Kong H."/>
            <person name="Lavrijsen P."/>
            <person name="Sunseri F."/>
            <person name="Falavigna A."/>
            <person name="Ye Y."/>
            <person name="Leebens-Mack J.H."/>
            <person name="Chen G."/>
        </authorList>
    </citation>
    <scope>NUCLEOTIDE SEQUENCE [LARGE SCALE GENOMIC DNA]</scope>
    <source>
        <strain evidence="13">cv. DH0086</strain>
    </source>
</reference>
<keyword evidence="4" id="KW-0106">Calcium</keyword>
<evidence type="ECO:0000256" key="7">
    <source>
        <dbReference type="ARBA" id="ARBA00023043"/>
    </source>
</evidence>
<dbReference type="GO" id="GO:0003712">
    <property type="term" value="F:transcription coregulator activity"/>
    <property type="evidence" value="ECO:0007669"/>
    <property type="project" value="TreeGrafter"/>
</dbReference>
<evidence type="ECO:0000256" key="9">
    <source>
        <dbReference type="ARBA" id="ARBA00023159"/>
    </source>
</evidence>
<keyword evidence="9" id="KW-0010">Activator</keyword>
<evidence type="ECO:0000256" key="10">
    <source>
        <dbReference type="ARBA" id="ARBA00023163"/>
    </source>
</evidence>
<dbReference type="InterPro" id="IPR027417">
    <property type="entry name" value="P-loop_NTPase"/>
</dbReference>
<keyword evidence="3" id="KW-0677">Repeat</keyword>
<evidence type="ECO:0000313" key="12">
    <source>
        <dbReference type="EMBL" id="ONK74054.1"/>
    </source>
</evidence>
<organism evidence="12 13">
    <name type="scientific">Asparagus officinalis</name>
    <name type="common">Garden asparagus</name>
    <dbReference type="NCBI Taxonomy" id="4686"/>
    <lineage>
        <taxon>Eukaryota</taxon>
        <taxon>Viridiplantae</taxon>
        <taxon>Streptophyta</taxon>
        <taxon>Embryophyta</taxon>
        <taxon>Tracheophyta</taxon>
        <taxon>Spermatophyta</taxon>
        <taxon>Magnoliopsida</taxon>
        <taxon>Liliopsida</taxon>
        <taxon>Asparagales</taxon>
        <taxon>Asparagaceae</taxon>
        <taxon>Asparagoideae</taxon>
        <taxon>Asparagus</taxon>
    </lineage>
</organism>
<keyword evidence="7" id="KW-0040">ANK repeat</keyword>
<proteinExistence type="inferred from homology"/>
<dbReference type="SMART" id="SM00015">
    <property type="entry name" value="IQ"/>
    <property type="match status" value="2"/>
</dbReference>
<comment type="similarity">
    <text evidence="2">Belongs to the CAMTA family.</text>
</comment>
<evidence type="ECO:0000256" key="11">
    <source>
        <dbReference type="ARBA" id="ARBA00023242"/>
    </source>
</evidence>
<dbReference type="SUPFAM" id="SSF52540">
    <property type="entry name" value="P-loop containing nucleoside triphosphate hydrolases"/>
    <property type="match status" value="1"/>
</dbReference>
<comment type="subcellular location">
    <subcellularLocation>
        <location evidence="1">Nucleus</location>
    </subcellularLocation>
</comment>
<dbReference type="GO" id="GO:0005634">
    <property type="term" value="C:nucleus"/>
    <property type="evidence" value="ECO:0007669"/>
    <property type="project" value="UniProtKB-SubCell"/>
</dbReference>
<dbReference type="Gene3D" id="1.20.5.190">
    <property type="match status" value="1"/>
</dbReference>
<sequence>METDVSSCNINEMHFHIRLGKLLTLGSLDNSSGSNISPEKVHVRNKISSLLVEADDKWFNILKLSNDNEFSPDRIKDQLLQKLLKEKLHDWLIHKVVEDGKGPNVLDEEGQGVIHLTAALGYDWAIKPIIIAGVNINFRDARGWTSLHWAASCGRERTVVSLVSLGAAPGALTDPTPDFPSGRTPADLASGNGHKGIAGFLAESSLTSHLSILTVRDTRGIDMSDVSGIDGIFNLEEKNSTQLVDGGTEAGLSLKDSLSAVRNASLAAARIHQVFRVDSFQRKKLVEYGDDQCGISNEQVLSLISVKSSKLGQHDTPVHAAAIRIQNKYRGWKGRKEFLITRQRIVKIQAHVRGHQVRKRYKKIVWSVSIWEKAVLRWRRKGNGLRGFRKEGLIEGTSMRTEPAMEDDYDFLQEGRKQTEARLQKALSRVKSMVQYPEARDQYRRLLTVVTELQESNAEENILNESVDAAESDFMVGLEELCGEDDSFMPSA</sequence>
<evidence type="ECO:0000256" key="5">
    <source>
        <dbReference type="ARBA" id="ARBA00022860"/>
    </source>
</evidence>
<evidence type="ECO:0000313" key="13">
    <source>
        <dbReference type="Proteomes" id="UP000243459"/>
    </source>
</evidence>
<keyword evidence="8" id="KW-0238">DNA-binding</keyword>
<name>A0A5P1F7F4_ASPOF</name>
<dbReference type="InterPro" id="IPR002110">
    <property type="entry name" value="Ankyrin_rpt"/>
</dbReference>
<dbReference type="InterPro" id="IPR036770">
    <property type="entry name" value="Ankyrin_rpt-contain_sf"/>
</dbReference>
<dbReference type="Gramene" id="ONK74054">
    <property type="protein sequence ID" value="ONK74054"/>
    <property type="gene ID" value="A4U43_C03F2310"/>
</dbReference>
<evidence type="ECO:0000256" key="1">
    <source>
        <dbReference type="ARBA" id="ARBA00004123"/>
    </source>
</evidence>
<dbReference type="FunFam" id="1.20.5.190:FF:000003">
    <property type="entry name" value="Calmodulin-binding transcription activator 2"/>
    <property type="match status" value="1"/>
</dbReference>
<keyword evidence="6" id="KW-0805">Transcription regulation</keyword>
<keyword evidence="5" id="KW-0112">Calmodulin-binding</keyword>
<dbReference type="GO" id="GO:0003690">
    <property type="term" value="F:double-stranded DNA binding"/>
    <property type="evidence" value="ECO:0007669"/>
    <property type="project" value="TreeGrafter"/>
</dbReference>
<dbReference type="Pfam" id="PF12796">
    <property type="entry name" value="Ank_2"/>
    <property type="match status" value="1"/>
</dbReference>
<dbReference type="SMART" id="SM00248">
    <property type="entry name" value="ANK"/>
    <property type="match status" value="2"/>
</dbReference>
<gene>
    <name evidence="12" type="ORF">A4U43_C03F2310</name>
</gene>
<dbReference type="OMA" id="SCNINEM"/>
<protein>
    <submittedName>
        <fullName evidence="12">Uncharacterized protein</fullName>
    </submittedName>
</protein>
<dbReference type="GO" id="GO:0005516">
    <property type="term" value="F:calmodulin binding"/>
    <property type="evidence" value="ECO:0007669"/>
    <property type="project" value="UniProtKB-KW"/>
</dbReference>
<evidence type="ECO:0000256" key="6">
    <source>
        <dbReference type="ARBA" id="ARBA00023015"/>
    </source>
</evidence>
<dbReference type="PANTHER" id="PTHR23335">
    <property type="entry name" value="CALMODULIN-BINDING TRANSCRIPTION ACTIVATOR CAMTA"/>
    <property type="match status" value="1"/>
</dbReference>
<evidence type="ECO:0000256" key="8">
    <source>
        <dbReference type="ARBA" id="ARBA00023125"/>
    </source>
</evidence>
<dbReference type="PANTHER" id="PTHR23335:SF29">
    <property type="entry name" value="CALMODULIN-BINDING TRANSCRIPTION ACTIVATOR 1"/>
    <property type="match status" value="1"/>
</dbReference>
<keyword evidence="13" id="KW-1185">Reference proteome</keyword>
<dbReference type="Proteomes" id="UP000243459">
    <property type="component" value="Chromosome 3"/>
</dbReference>
<dbReference type="AlphaFoldDB" id="A0A5P1F7F4"/>
<keyword evidence="11" id="KW-0539">Nucleus</keyword>
<dbReference type="SUPFAM" id="SSF48403">
    <property type="entry name" value="Ankyrin repeat"/>
    <property type="match status" value="1"/>
</dbReference>
<dbReference type="EMBL" id="CM007383">
    <property type="protein sequence ID" value="ONK74054.1"/>
    <property type="molecule type" value="Genomic_DNA"/>
</dbReference>
<dbReference type="Pfam" id="PF00612">
    <property type="entry name" value="IQ"/>
    <property type="match status" value="2"/>
</dbReference>
<evidence type="ECO:0000256" key="3">
    <source>
        <dbReference type="ARBA" id="ARBA00022737"/>
    </source>
</evidence>
<dbReference type="Gene3D" id="1.25.40.20">
    <property type="entry name" value="Ankyrin repeat-containing domain"/>
    <property type="match status" value="1"/>
</dbReference>